<keyword evidence="2" id="KW-1185">Reference proteome</keyword>
<proteinExistence type="predicted"/>
<dbReference type="EMBL" id="FWXD01000028">
    <property type="protein sequence ID" value="SMC29041.1"/>
    <property type="molecule type" value="Genomic_DNA"/>
</dbReference>
<name>A0A1W1XZS7_9NEIS</name>
<dbReference type="RefSeq" id="WP_084092505.1">
    <property type="nucleotide sequence ID" value="NZ_FWXD01000028.1"/>
</dbReference>
<dbReference type="STRING" id="1121001.SAMN02745857_03561"/>
<reference evidence="1 2" key="1">
    <citation type="submission" date="2017-04" db="EMBL/GenBank/DDBJ databases">
        <authorList>
            <person name="Afonso C.L."/>
            <person name="Miller P.J."/>
            <person name="Scott M.A."/>
            <person name="Spackman E."/>
            <person name="Goraichik I."/>
            <person name="Dimitrov K.M."/>
            <person name="Suarez D.L."/>
            <person name="Swayne D.E."/>
        </authorList>
    </citation>
    <scope>NUCLEOTIDE SEQUENCE [LARGE SCALE GENOMIC DNA]</scope>
    <source>
        <strain evidence="1 2">DSM 23236</strain>
    </source>
</reference>
<dbReference type="CDD" id="cd08863">
    <property type="entry name" value="SRPBCC_DUF1857"/>
    <property type="match status" value="1"/>
</dbReference>
<gene>
    <name evidence="1" type="ORF">SAMN02745857_03561</name>
</gene>
<dbReference type="AlphaFoldDB" id="A0A1W1XZS7"/>
<evidence type="ECO:0000313" key="1">
    <source>
        <dbReference type="EMBL" id="SMC29041.1"/>
    </source>
</evidence>
<evidence type="ECO:0000313" key="2">
    <source>
        <dbReference type="Proteomes" id="UP000192761"/>
    </source>
</evidence>
<evidence type="ECO:0008006" key="3">
    <source>
        <dbReference type="Google" id="ProtNLM"/>
    </source>
</evidence>
<sequence>MYFEHLVLVNDPDNPMVEPLTLEQLWNGLILRAEAPDLFLEHIESVRILERSAGSLLREMQLGTLTVRDRITLVPLQSVRHDTEPNEQHAGGTLTVTIEAPEAEQLLVRFIYDTPVPDHDPNAGEGETNYAAYLKAAYRQMDVEALQRIRMMAEQGELG</sequence>
<dbReference type="OrthoDB" id="6367327at2"/>
<dbReference type="Proteomes" id="UP000192761">
    <property type="component" value="Unassembled WGS sequence"/>
</dbReference>
<organism evidence="1 2">
    <name type="scientific">Andreprevotia lacus DSM 23236</name>
    <dbReference type="NCBI Taxonomy" id="1121001"/>
    <lineage>
        <taxon>Bacteria</taxon>
        <taxon>Pseudomonadati</taxon>
        <taxon>Pseudomonadota</taxon>
        <taxon>Betaproteobacteria</taxon>
        <taxon>Neisseriales</taxon>
        <taxon>Chitinibacteraceae</taxon>
        <taxon>Andreprevotia</taxon>
    </lineage>
</organism>
<accession>A0A1W1XZS7</accession>
<dbReference type="Gene3D" id="3.30.530.20">
    <property type="match status" value="1"/>
</dbReference>
<dbReference type="SUPFAM" id="SSF55961">
    <property type="entry name" value="Bet v1-like"/>
    <property type="match status" value="1"/>
</dbReference>
<dbReference type="Pfam" id="PF08982">
    <property type="entry name" value="AtaL"/>
    <property type="match status" value="1"/>
</dbReference>
<dbReference type="InterPro" id="IPR023393">
    <property type="entry name" value="START-like_dom_sf"/>
</dbReference>
<protein>
    <recommendedName>
        <fullName evidence="3">DUF1857 domain-containing protein</fullName>
    </recommendedName>
</protein>
<dbReference type="InterPro" id="IPR015075">
    <property type="entry name" value="AtaL"/>
</dbReference>